<evidence type="ECO:0000256" key="1">
    <source>
        <dbReference type="SAM" id="MobiDB-lite"/>
    </source>
</evidence>
<organism evidence="2 3">
    <name type="scientific">Marasmius crinis-equi</name>
    <dbReference type="NCBI Taxonomy" id="585013"/>
    <lineage>
        <taxon>Eukaryota</taxon>
        <taxon>Fungi</taxon>
        <taxon>Dikarya</taxon>
        <taxon>Basidiomycota</taxon>
        <taxon>Agaricomycotina</taxon>
        <taxon>Agaricomycetes</taxon>
        <taxon>Agaricomycetidae</taxon>
        <taxon>Agaricales</taxon>
        <taxon>Marasmiineae</taxon>
        <taxon>Marasmiaceae</taxon>
        <taxon>Marasmius</taxon>
    </lineage>
</organism>
<reference evidence="2 3" key="1">
    <citation type="submission" date="2024-02" db="EMBL/GenBank/DDBJ databases">
        <title>A draft genome for the cacao thread blight pathogen Marasmius crinis-equi.</title>
        <authorList>
            <person name="Cohen S.P."/>
            <person name="Baruah I.K."/>
            <person name="Amoako-Attah I."/>
            <person name="Bukari Y."/>
            <person name="Meinhardt L.W."/>
            <person name="Bailey B.A."/>
        </authorList>
    </citation>
    <scope>NUCLEOTIDE SEQUENCE [LARGE SCALE GENOMIC DNA]</scope>
    <source>
        <strain evidence="2 3">GH-76</strain>
    </source>
</reference>
<comment type="caution">
    <text evidence="2">The sequence shown here is derived from an EMBL/GenBank/DDBJ whole genome shotgun (WGS) entry which is preliminary data.</text>
</comment>
<keyword evidence="3" id="KW-1185">Reference proteome</keyword>
<dbReference type="EMBL" id="JBAHYK010003611">
    <property type="protein sequence ID" value="KAL0563363.1"/>
    <property type="molecule type" value="Genomic_DNA"/>
</dbReference>
<accession>A0ABR3EKH6</accession>
<name>A0ABR3EKH6_9AGAR</name>
<proteinExistence type="predicted"/>
<feature type="region of interest" description="Disordered" evidence="1">
    <location>
        <begin position="69"/>
        <end position="104"/>
    </location>
</feature>
<feature type="region of interest" description="Disordered" evidence="1">
    <location>
        <begin position="1"/>
        <end position="24"/>
    </location>
</feature>
<gene>
    <name evidence="2" type="ORF">V5O48_018706</name>
</gene>
<protein>
    <submittedName>
        <fullName evidence="2">Uncharacterized protein</fullName>
    </submittedName>
</protein>
<feature type="non-terminal residue" evidence="2">
    <location>
        <position position="104"/>
    </location>
</feature>
<evidence type="ECO:0000313" key="2">
    <source>
        <dbReference type="EMBL" id="KAL0563363.1"/>
    </source>
</evidence>
<dbReference type="Proteomes" id="UP001465976">
    <property type="component" value="Unassembled WGS sequence"/>
</dbReference>
<evidence type="ECO:0000313" key="3">
    <source>
        <dbReference type="Proteomes" id="UP001465976"/>
    </source>
</evidence>
<sequence>MDDAHMMNAERCMQGRSARPAKKKVGGFSCPVAALDIQQRQQSTSIPVSSSAPSKRGSNVTIDVAFSSHGPAVPYSRSTTPKTFSNKQDLALKPALPPVLRNQN</sequence>
<feature type="compositionally biased region" description="Polar residues" evidence="1">
    <location>
        <begin position="76"/>
        <end position="88"/>
    </location>
</feature>